<accession>A0A6J2Y8K9</accession>
<proteinExistence type="predicted"/>
<feature type="compositionally biased region" description="Polar residues" evidence="1">
    <location>
        <begin position="54"/>
        <end position="84"/>
    </location>
</feature>
<dbReference type="Pfam" id="PF15244">
    <property type="entry name" value="HSD3"/>
    <property type="match status" value="1"/>
</dbReference>
<feature type="compositionally biased region" description="Polar residues" evidence="1">
    <location>
        <begin position="375"/>
        <end position="394"/>
    </location>
</feature>
<dbReference type="GeneID" id="115884907"/>
<dbReference type="RefSeq" id="XP_030759489.1">
    <property type="nucleotide sequence ID" value="XM_030903629.1"/>
</dbReference>
<dbReference type="KEGG" id="soy:115884907"/>
<dbReference type="Proteomes" id="UP000504635">
    <property type="component" value="Unplaced"/>
</dbReference>
<dbReference type="GO" id="GO:0000226">
    <property type="term" value="P:microtubule cytoskeleton organization"/>
    <property type="evidence" value="ECO:0007669"/>
    <property type="project" value="TreeGrafter"/>
</dbReference>
<dbReference type="PANTHER" id="PTHR14917:SF4">
    <property type="entry name" value="SPERMATOGENESIS-ASSOCIATED 7"/>
    <property type="match status" value="1"/>
</dbReference>
<dbReference type="GO" id="GO:0036064">
    <property type="term" value="C:ciliary basal body"/>
    <property type="evidence" value="ECO:0007669"/>
    <property type="project" value="TreeGrafter"/>
</dbReference>
<feature type="region of interest" description="Disordered" evidence="1">
    <location>
        <begin position="29"/>
        <end position="88"/>
    </location>
</feature>
<feature type="region of interest" description="Disordered" evidence="1">
    <location>
        <begin position="368"/>
        <end position="394"/>
    </location>
</feature>
<evidence type="ECO:0000313" key="2">
    <source>
        <dbReference type="Proteomes" id="UP000504635"/>
    </source>
</evidence>
<reference evidence="3" key="1">
    <citation type="submission" date="2025-08" db="UniProtKB">
        <authorList>
            <consortium name="RefSeq"/>
        </authorList>
    </citation>
    <scope>IDENTIFICATION</scope>
    <source>
        <tissue evidence="3">Gonads</tissue>
    </source>
</reference>
<organism evidence="2 3">
    <name type="scientific">Sitophilus oryzae</name>
    <name type="common">Rice weevil</name>
    <name type="synonym">Curculio oryzae</name>
    <dbReference type="NCBI Taxonomy" id="7048"/>
    <lineage>
        <taxon>Eukaryota</taxon>
        <taxon>Metazoa</taxon>
        <taxon>Ecdysozoa</taxon>
        <taxon>Arthropoda</taxon>
        <taxon>Hexapoda</taxon>
        <taxon>Insecta</taxon>
        <taxon>Pterygota</taxon>
        <taxon>Neoptera</taxon>
        <taxon>Endopterygota</taxon>
        <taxon>Coleoptera</taxon>
        <taxon>Polyphaga</taxon>
        <taxon>Cucujiformia</taxon>
        <taxon>Curculionidae</taxon>
        <taxon>Dryophthorinae</taxon>
        <taxon>Sitophilus</taxon>
    </lineage>
</organism>
<evidence type="ECO:0000256" key="1">
    <source>
        <dbReference type="SAM" id="MobiDB-lite"/>
    </source>
</evidence>
<dbReference type="OrthoDB" id="6263678at2759"/>
<dbReference type="AlphaFoldDB" id="A0A6J2Y8K9"/>
<sequence>MAMHYWDKRTKGATNEHLRKVYNIPVQTPKSRGEVRRHNCLSSETKSEGYLRGQASNSRPITRRNPTVTPNETLPTRSFSAGSSRRNEKMFRIRHKKRVSLSSTKSNDTEIENITEKQEELDCSEKEVHQKVHNPKMDDKKDVEAISSRSFLKTSTEDHQYLLFLLRITEDIIVNDFYSNNDIKQVFRLHIEANKQRLDLQKMRFHISNLCKELNLTCPEYELPPKTEADLNTSKPHALYLNNQAFRNCDECSMLRSSSLHKIHSLGNQFMGGDGPLQENDAENNIAVSPSLLKVLEKLSLSRVSECTEPVPSTSTVDSPHTKDESKNCRDFEITPLLDFDAFVEKLNSNEVIAENLEIENVSSTHFPKLETPSRESNVTITQENQTAPSKDSNITIIPENGTEFLENLSNITSTPKLETSKTVVVEFKPVEDEIIELPEEPKPPIAKTISNSTQKEICDTGRTSSNKPESVVSVTVQSIESHTSKKDSAIIIEKNDKKPENDDINDEHSVNCLYLNVNLCKDSEKEILLSGRSSNVPDQNSSLKSISLSPSLVQCPTLPEIPTESNQEETSIQIILKGNFKDEDFVMIKGPVYILKALLDTQPPLVIFNKGSNENTQRRSSVQSEASNASHRTFTMDSSHHEGVPVIDPIGDAGFAFDFNLHSLDDENSIENILELTRRTYRQFIDSKLLNSDYDLTPQKDDNDNKYHHLLVDASSSVSGVNLAENLLLSNDYLVKNNSKTSSVQVNEESAKNIENYARPEPKQVKIRESNYVNRFGALSNQNVPNVIRNDKFILNVPQVKTIETVDVASQDSSLVSEGETAINYQAVLDQLNKYCK</sequence>
<gene>
    <name evidence="3" type="primary">LOC115884907</name>
</gene>
<keyword evidence="2" id="KW-1185">Reference proteome</keyword>
<dbReference type="PANTHER" id="PTHR14917">
    <property type="entry name" value="SPERMATOGENESIS-ASSOCIATED PROTEIN 7"/>
    <property type="match status" value="1"/>
</dbReference>
<dbReference type="GO" id="GO:0005930">
    <property type="term" value="C:axoneme"/>
    <property type="evidence" value="ECO:0007669"/>
    <property type="project" value="TreeGrafter"/>
</dbReference>
<protein>
    <submittedName>
        <fullName evidence="3">Uncharacterized protein LOC115884907</fullName>
    </submittedName>
</protein>
<dbReference type="InParanoid" id="A0A6J2Y8K9"/>
<evidence type="ECO:0000313" key="3">
    <source>
        <dbReference type="RefSeq" id="XP_030759489.1"/>
    </source>
</evidence>
<name>A0A6J2Y8K9_SITOR</name>
<dbReference type="InterPro" id="IPR029357">
    <property type="entry name" value="SPATA7"/>
</dbReference>